<dbReference type="EMBL" id="LILC01000002">
    <property type="protein sequence ID" value="KOO50548.1"/>
    <property type="molecule type" value="Genomic_DNA"/>
</dbReference>
<dbReference type="SUPFAM" id="SSF55729">
    <property type="entry name" value="Acyl-CoA N-acyltransferases (Nat)"/>
    <property type="match status" value="1"/>
</dbReference>
<dbReference type="InterPro" id="IPR016181">
    <property type="entry name" value="Acyl_CoA_acyltransferase"/>
</dbReference>
<dbReference type="Proteomes" id="UP000037558">
    <property type="component" value="Unassembled WGS sequence"/>
</dbReference>
<evidence type="ECO:0000259" key="1">
    <source>
        <dbReference type="PROSITE" id="PS51186"/>
    </source>
</evidence>
<gene>
    <name evidence="2" type="ORF">AMD01_02015</name>
</gene>
<organism evidence="2 3">
    <name type="scientific">Priestia koreensis</name>
    <dbReference type="NCBI Taxonomy" id="284581"/>
    <lineage>
        <taxon>Bacteria</taxon>
        <taxon>Bacillati</taxon>
        <taxon>Bacillota</taxon>
        <taxon>Bacilli</taxon>
        <taxon>Bacillales</taxon>
        <taxon>Bacillaceae</taxon>
        <taxon>Priestia</taxon>
    </lineage>
</organism>
<feature type="domain" description="N-acetyltransferase" evidence="1">
    <location>
        <begin position="17"/>
        <end position="216"/>
    </location>
</feature>
<dbReference type="PATRIC" id="fig|284581.3.peg.667"/>
<evidence type="ECO:0000313" key="2">
    <source>
        <dbReference type="EMBL" id="KOO50548.1"/>
    </source>
</evidence>
<protein>
    <submittedName>
        <fullName evidence="2">Acetyltransferase</fullName>
    </submittedName>
</protein>
<keyword evidence="3" id="KW-1185">Reference proteome</keyword>
<dbReference type="GO" id="GO:0016747">
    <property type="term" value="F:acyltransferase activity, transferring groups other than amino-acyl groups"/>
    <property type="evidence" value="ECO:0007669"/>
    <property type="project" value="InterPro"/>
</dbReference>
<accession>A0A0M0LIN0</accession>
<keyword evidence="2" id="KW-0808">Transferase</keyword>
<dbReference type="AlphaFoldDB" id="A0A0M0LIN0"/>
<dbReference type="Gene3D" id="3.40.630.30">
    <property type="match status" value="1"/>
</dbReference>
<dbReference type="Pfam" id="PF00583">
    <property type="entry name" value="Acetyltransf_1"/>
    <property type="match status" value="1"/>
</dbReference>
<dbReference type="RefSeq" id="WP_053399710.1">
    <property type="nucleotide sequence ID" value="NZ_LILC01000002.1"/>
</dbReference>
<dbReference type="PROSITE" id="PS51186">
    <property type="entry name" value="GNAT"/>
    <property type="match status" value="1"/>
</dbReference>
<evidence type="ECO:0000313" key="3">
    <source>
        <dbReference type="Proteomes" id="UP000037558"/>
    </source>
</evidence>
<comment type="caution">
    <text evidence="2">The sequence shown here is derived from an EMBL/GenBank/DDBJ whole genome shotgun (WGS) entry which is preliminary data.</text>
</comment>
<dbReference type="InterPro" id="IPR000182">
    <property type="entry name" value="GNAT_dom"/>
</dbReference>
<proteinExistence type="predicted"/>
<dbReference type="CDD" id="cd04301">
    <property type="entry name" value="NAT_SF"/>
    <property type="match status" value="1"/>
</dbReference>
<dbReference type="OrthoDB" id="9811121at2"/>
<reference evidence="3" key="1">
    <citation type="submission" date="2015-08" db="EMBL/GenBank/DDBJ databases">
        <title>Fjat-14210 dsm16467.</title>
        <authorList>
            <person name="Liu B."/>
            <person name="Wang J."/>
            <person name="Zhu Y."/>
            <person name="Liu G."/>
            <person name="Chen Q."/>
            <person name="Chen Z."/>
            <person name="Lan J."/>
            <person name="Che J."/>
            <person name="Ge C."/>
            <person name="Shi H."/>
            <person name="Pan Z."/>
            <person name="Liu X."/>
        </authorList>
    </citation>
    <scope>NUCLEOTIDE SEQUENCE [LARGE SCALE GENOMIC DNA]</scope>
    <source>
        <strain evidence="3">DSM 16467</strain>
    </source>
</reference>
<name>A0A0M0LIN0_9BACI</name>
<dbReference type="STRING" id="284581.AMD01_02015"/>
<sequence>MYQKKCYVFDQKTPRMAIIRNYTPSDFSSLIRVQQAAFPPPFPSELWWSEEQLHEHVTRFPEGALCAEIDGTICGSITGLRVKTDDYPHTWSEITSDGFITNHTNSGQTLYIVDICVSPSYRKLGIGKLLMSSMYEVVVQLKLDRLLGGGRIPHYHRYHHELSPEQYLDGIQSGRISDPVITFLMRCGRTPVGIVADYIEDEESLHHAVLMEWKNPFLAT</sequence>